<dbReference type="NCBIfam" id="TIGR01882">
    <property type="entry name" value="peptidase-T"/>
    <property type="match status" value="1"/>
</dbReference>
<evidence type="ECO:0000256" key="9">
    <source>
        <dbReference type="NCBIfam" id="TIGR01882"/>
    </source>
</evidence>
<keyword evidence="7 11" id="KW-0862">Zinc</keyword>
<dbReference type="STRING" id="999415.HMPREF9943_01692"/>
<evidence type="ECO:0000256" key="11">
    <source>
        <dbReference type="PIRSR" id="PIRSR037215-2"/>
    </source>
</evidence>
<feature type="domain" description="Peptidase M20 dimerisation" evidence="12">
    <location>
        <begin position="205"/>
        <end position="296"/>
    </location>
</feature>
<keyword evidence="6" id="KW-0378">Hydrolase</keyword>
<feature type="binding site" evidence="11">
    <location>
        <position position="139"/>
    </location>
    <ligand>
        <name>Zn(2+)</name>
        <dbReference type="ChEBI" id="CHEBI:29105"/>
        <label>2</label>
    </ligand>
</feature>
<dbReference type="GO" id="GO:0006508">
    <property type="term" value="P:proteolysis"/>
    <property type="evidence" value="ECO:0007669"/>
    <property type="project" value="UniProtKB-UniRule"/>
</dbReference>
<gene>
    <name evidence="13" type="ORF">HMPREF9943_01692</name>
</gene>
<dbReference type="InterPro" id="IPR002933">
    <property type="entry name" value="Peptidase_M20"/>
</dbReference>
<dbReference type="GO" id="GO:0045148">
    <property type="term" value="F:tripeptide aminopeptidase activity"/>
    <property type="evidence" value="ECO:0007669"/>
    <property type="project" value="UniProtKB-UniRule"/>
</dbReference>
<dbReference type="InterPro" id="IPR001261">
    <property type="entry name" value="ArgE/DapE_CS"/>
</dbReference>
<dbReference type="PROSITE" id="PS00758">
    <property type="entry name" value="ARGE_DAPE_CPG2_1"/>
    <property type="match status" value="1"/>
</dbReference>
<keyword evidence="4" id="KW-0645">Protease</keyword>
<comment type="caution">
    <text evidence="13">The sequence shown here is derived from an EMBL/GenBank/DDBJ whole genome shotgun (WGS) entry which is preliminary data.</text>
</comment>
<dbReference type="PROSITE" id="PS00759">
    <property type="entry name" value="ARGE_DAPE_CPG2_2"/>
    <property type="match status" value="1"/>
</dbReference>
<comment type="catalytic activity">
    <reaction evidence="1">
        <text>Release of the N-terminal residue from a tripeptide.</text>
        <dbReference type="EC" id="3.4.11.4"/>
    </reaction>
</comment>
<protein>
    <recommendedName>
        <fullName evidence="9">Peptidase T</fullName>
        <ecNumber evidence="9">3.4.11.4</ecNumber>
    </recommendedName>
</protein>
<feature type="active site" description="Proton acceptor" evidence="10">
    <location>
        <position position="173"/>
    </location>
</feature>
<dbReference type="InterPro" id="IPR010161">
    <property type="entry name" value="Peptidase_M20B"/>
</dbReference>
<dbReference type="AlphaFoldDB" id="M2PZC4"/>
<dbReference type="GO" id="GO:0006518">
    <property type="term" value="P:peptide metabolic process"/>
    <property type="evidence" value="ECO:0007669"/>
    <property type="project" value="InterPro"/>
</dbReference>
<dbReference type="PATRIC" id="fig|999415.3.peg.1719"/>
<dbReference type="Pfam" id="PF01546">
    <property type="entry name" value="Peptidase_M20"/>
    <property type="match status" value="1"/>
</dbReference>
<evidence type="ECO:0000256" key="6">
    <source>
        <dbReference type="ARBA" id="ARBA00022801"/>
    </source>
</evidence>
<feature type="binding site" evidence="11">
    <location>
        <position position="196"/>
    </location>
    <ligand>
        <name>Zn(2+)</name>
        <dbReference type="ChEBI" id="CHEBI:29105"/>
        <label>1</label>
    </ligand>
</feature>
<dbReference type="PIRSF" id="PIRSF037215">
    <property type="entry name" value="Peptidase_M20B"/>
    <property type="match status" value="1"/>
</dbReference>
<dbReference type="eggNOG" id="COG2195">
    <property type="taxonomic scope" value="Bacteria"/>
</dbReference>
<evidence type="ECO:0000259" key="12">
    <source>
        <dbReference type="Pfam" id="PF07687"/>
    </source>
</evidence>
<proteinExistence type="inferred from homology"/>
<dbReference type="GO" id="GO:0008237">
    <property type="term" value="F:metallopeptidase activity"/>
    <property type="evidence" value="ECO:0007669"/>
    <property type="project" value="UniProtKB-KW"/>
</dbReference>
<dbReference type="SUPFAM" id="SSF55031">
    <property type="entry name" value="Bacterial exopeptidase dimerisation domain"/>
    <property type="match status" value="1"/>
</dbReference>
<reference evidence="13 14" key="1">
    <citation type="submission" date="2013-02" db="EMBL/GenBank/DDBJ databases">
        <title>The Genome Sequence of Lactobacillus catenaformis F0143.</title>
        <authorList>
            <consortium name="The Broad Institute Genome Sequencing Platform"/>
            <person name="Earl A."/>
            <person name="Ward D."/>
            <person name="Feldgarden M."/>
            <person name="Gevers D."/>
            <person name="Izard J."/>
            <person name="Blanton J.M."/>
            <person name="Mathney J."/>
            <person name="Dewhirst F.E."/>
            <person name="Young S.K."/>
            <person name="Zeng Q."/>
            <person name="Gargeya S."/>
            <person name="Fitzgerald M."/>
            <person name="Haas B."/>
            <person name="Abouelleil A."/>
            <person name="Alvarado L."/>
            <person name="Arachchi H.M."/>
            <person name="Berlin A."/>
            <person name="Chapman S.B."/>
            <person name="Gearin G."/>
            <person name="Goldberg J."/>
            <person name="Griggs A."/>
            <person name="Gujja S."/>
            <person name="Hansen M."/>
            <person name="Heiman D."/>
            <person name="Howarth C."/>
            <person name="Larimer J."/>
            <person name="Lui A."/>
            <person name="MacDonald P.J.P."/>
            <person name="McCowen C."/>
            <person name="Montmayeur A."/>
            <person name="Murphy C."/>
            <person name="Neiman D."/>
            <person name="Pearson M."/>
            <person name="Priest M."/>
            <person name="Roberts A."/>
            <person name="Saif S."/>
            <person name="Shea T."/>
            <person name="Sisk P."/>
            <person name="Stolte C."/>
            <person name="Sykes S."/>
            <person name="Wortman J."/>
            <person name="Nusbaum C."/>
            <person name="Birren B."/>
        </authorList>
    </citation>
    <scope>NUCLEOTIDE SEQUENCE [LARGE SCALE GENOMIC DNA]</scope>
    <source>
        <strain evidence="13 14">OT 569</strain>
    </source>
</reference>
<evidence type="ECO:0000313" key="13">
    <source>
        <dbReference type="EMBL" id="EMD16020.1"/>
    </source>
</evidence>
<name>M2PZC4_9FIRM</name>
<keyword evidence="8" id="KW-0482">Metalloprotease</keyword>
<evidence type="ECO:0000256" key="3">
    <source>
        <dbReference type="ARBA" id="ARBA00022438"/>
    </source>
</evidence>
<accession>M2PZC4</accession>
<feature type="binding site" evidence="11">
    <location>
        <position position="76"/>
    </location>
    <ligand>
        <name>Zn(2+)</name>
        <dbReference type="ChEBI" id="CHEBI:29105"/>
        <label>1</label>
    </ligand>
</feature>
<dbReference type="PANTHER" id="PTHR42994">
    <property type="entry name" value="PEPTIDASE T"/>
    <property type="match status" value="1"/>
</dbReference>
<comment type="similarity">
    <text evidence="2">Belongs to the peptidase M20B family.</text>
</comment>
<dbReference type="SUPFAM" id="SSF53187">
    <property type="entry name" value="Zn-dependent exopeptidases"/>
    <property type="match status" value="1"/>
</dbReference>
<feature type="active site" evidence="10">
    <location>
        <position position="78"/>
    </location>
</feature>
<comment type="cofactor">
    <cofactor evidence="11">
        <name>Zn(2+)</name>
        <dbReference type="ChEBI" id="CHEBI:29105"/>
    </cofactor>
    <text evidence="11">Binds 2 Zn(2+) ions per subunit.</text>
</comment>
<evidence type="ECO:0000313" key="14">
    <source>
        <dbReference type="Proteomes" id="UP000011758"/>
    </source>
</evidence>
<keyword evidence="5 11" id="KW-0479">Metal-binding</keyword>
<dbReference type="EMBL" id="AGEJ01000025">
    <property type="protein sequence ID" value="EMD16020.1"/>
    <property type="molecule type" value="Genomic_DNA"/>
</dbReference>
<keyword evidence="14" id="KW-1185">Reference proteome</keyword>
<dbReference type="EC" id="3.4.11.4" evidence="9"/>
<dbReference type="InterPro" id="IPR011650">
    <property type="entry name" value="Peptidase_M20_dimer"/>
</dbReference>
<evidence type="ECO:0000256" key="2">
    <source>
        <dbReference type="ARBA" id="ARBA00009692"/>
    </source>
</evidence>
<evidence type="ECO:0000256" key="7">
    <source>
        <dbReference type="ARBA" id="ARBA00022833"/>
    </source>
</evidence>
<sequence length="405" mass="45910">MKIENRFLKYISFDTQSDESSSSNPSTAKQKVLGDFLAEEMRILKFENVVMDEYGIVYGTIPGNTDKGDVIGFIAHMDTSPETSGLNVNPQVIRNYDGSVITINEELNMYLDPLENPELNHLLHHDLITTDGTTLLGADDKAGIAIIMSMAEYLYRHPEFKHNDIRVAFTCDEEIGRGSDHFNIERFHADYAYTVDGGDIEEFSYENFNAYKADIIITGKNVHPGAAKNKMINALTLARDFDVLLGDIHRPEHTDNYDGFYHLINMSGDVSHVSMHYILREHNKEKLYQLIANMDKAKEYLNDIYGERISIHYTKQYENMREIIESYPHITKQVEIAMLDNNMTPHINPTRGGTDGAMLSFKGLPCPNLGTGGYNYHGPYEFVSITSMKKGVELLLTIIKNNVRG</sequence>
<dbReference type="Gene3D" id="3.30.70.360">
    <property type="match status" value="1"/>
</dbReference>
<dbReference type="NCBIfam" id="NF003976">
    <property type="entry name" value="PRK05469.1"/>
    <property type="match status" value="1"/>
</dbReference>
<feature type="binding site" evidence="11">
    <location>
        <position position="174"/>
    </location>
    <ligand>
        <name>Zn(2+)</name>
        <dbReference type="ChEBI" id="CHEBI:29105"/>
        <label>2</label>
    </ligand>
</feature>
<dbReference type="GO" id="GO:0008270">
    <property type="term" value="F:zinc ion binding"/>
    <property type="evidence" value="ECO:0007669"/>
    <property type="project" value="InterPro"/>
</dbReference>
<dbReference type="Pfam" id="PF07687">
    <property type="entry name" value="M20_dimer"/>
    <property type="match status" value="1"/>
</dbReference>
<evidence type="ECO:0000256" key="4">
    <source>
        <dbReference type="ARBA" id="ARBA00022670"/>
    </source>
</evidence>
<dbReference type="Gene3D" id="3.40.630.10">
    <property type="entry name" value="Zn peptidases"/>
    <property type="match status" value="1"/>
</dbReference>
<keyword evidence="3" id="KW-0031">Aminopeptidase</keyword>
<evidence type="ECO:0000256" key="5">
    <source>
        <dbReference type="ARBA" id="ARBA00022723"/>
    </source>
</evidence>
<dbReference type="InterPro" id="IPR036264">
    <property type="entry name" value="Bact_exopeptidase_dim_dom"/>
</dbReference>
<dbReference type="OrthoDB" id="9804934at2"/>
<dbReference type="NCBIfam" id="NF009920">
    <property type="entry name" value="PRK13381.1"/>
    <property type="match status" value="1"/>
</dbReference>
<evidence type="ECO:0000256" key="8">
    <source>
        <dbReference type="ARBA" id="ARBA00023049"/>
    </source>
</evidence>
<evidence type="ECO:0000256" key="10">
    <source>
        <dbReference type="PIRSR" id="PIRSR037215-1"/>
    </source>
</evidence>
<organism evidence="13 14">
    <name type="scientific">Eggerthia catenaformis OT 569 = DSM 20559</name>
    <dbReference type="NCBI Taxonomy" id="999415"/>
    <lineage>
        <taxon>Bacteria</taxon>
        <taxon>Bacillati</taxon>
        <taxon>Bacillota</taxon>
        <taxon>Erysipelotrichia</taxon>
        <taxon>Erysipelotrichales</taxon>
        <taxon>Coprobacillaceae</taxon>
        <taxon>Eggerthia</taxon>
    </lineage>
</organism>
<dbReference type="Proteomes" id="UP000011758">
    <property type="component" value="Unassembled WGS sequence"/>
</dbReference>
<feature type="binding site" evidence="11">
    <location>
        <position position="377"/>
    </location>
    <ligand>
        <name>Zn(2+)</name>
        <dbReference type="ChEBI" id="CHEBI:29105"/>
        <label>2</label>
    </ligand>
</feature>
<evidence type="ECO:0000256" key="1">
    <source>
        <dbReference type="ARBA" id="ARBA00000870"/>
    </source>
</evidence>
<dbReference type="BioCyc" id="ECAT999415-HMP:GTTI-1754-MONOMER"/>
<dbReference type="PANTHER" id="PTHR42994:SF1">
    <property type="entry name" value="PEPTIDASE T"/>
    <property type="match status" value="1"/>
</dbReference>
<feature type="binding site" evidence="11">
    <location>
        <position position="139"/>
    </location>
    <ligand>
        <name>Zn(2+)</name>
        <dbReference type="ChEBI" id="CHEBI:29105"/>
        <label>1</label>
    </ligand>
</feature>
<dbReference type="RefSeq" id="WP_004804047.1">
    <property type="nucleotide sequence ID" value="NZ_KB446649.1"/>
</dbReference>